<proteinExistence type="predicted"/>
<organism evidence="2 3">
    <name type="scientific">Caerostris extrusa</name>
    <name type="common">Bark spider</name>
    <name type="synonym">Caerostris bankana</name>
    <dbReference type="NCBI Taxonomy" id="172846"/>
    <lineage>
        <taxon>Eukaryota</taxon>
        <taxon>Metazoa</taxon>
        <taxon>Ecdysozoa</taxon>
        <taxon>Arthropoda</taxon>
        <taxon>Chelicerata</taxon>
        <taxon>Arachnida</taxon>
        <taxon>Araneae</taxon>
        <taxon>Araneomorphae</taxon>
        <taxon>Entelegynae</taxon>
        <taxon>Araneoidea</taxon>
        <taxon>Araneidae</taxon>
        <taxon>Caerostris</taxon>
    </lineage>
</organism>
<dbReference type="EMBL" id="BPLR01014808">
    <property type="protein sequence ID" value="GIY71441.1"/>
    <property type="molecule type" value="Genomic_DNA"/>
</dbReference>
<evidence type="ECO:0000256" key="1">
    <source>
        <dbReference type="SAM" id="MobiDB-lite"/>
    </source>
</evidence>
<feature type="compositionally biased region" description="Basic and acidic residues" evidence="1">
    <location>
        <begin position="55"/>
        <end position="65"/>
    </location>
</feature>
<protein>
    <submittedName>
        <fullName evidence="2">Uncharacterized protein</fullName>
    </submittedName>
</protein>
<feature type="region of interest" description="Disordered" evidence="1">
    <location>
        <begin position="53"/>
        <end position="73"/>
    </location>
</feature>
<evidence type="ECO:0000313" key="3">
    <source>
        <dbReference type="Proteomes" id="UP001054945"/>
    </source>
</evidence>
<reference evidence="2 3" key="1">
    <citation type="submission" date="2021-06" db="EMBL/GenBank/DDBJ databases">
        <title>Caerostris extrusa draft genome.</title>
        <authorList>
            <person name="Kono N."/>
            <person name="Arakawa K."/>
        </authorList>
    </citation>
    <scope>NUCLEOTIDE SEQUENCE [LARGE SCALE GENOMIC DNA]</scope>
</reference>
<dbReference type="Proteomes" id="UP001054945">
    <property type="component" value="Unassembled WGS sequence"/>
</dbReference>
<keyword evidence="3" id="KW-1185">Reference proteome</keyword>
<evidence type="ECO:0000313" key="2">
    <source>
        <dbReference type="EMBL" id="GIY71441.1"/>
    </source>
</evidence>
<gene>
    <name evidence="2" type="ORF">CEXT_406571</name>
</gene>
<dbReference type="AlphaFoldDB" id="A0AAV4VMM2"/>
<sequence length="93" mass="10478">MVGCQCRLILGMCNNLLNSKSNYGSVQVYINASEDSNAFLQLVIHKPHSVVHPNEQNRELTKKSAAELPASHTERKNLQCVITWSIEPFIQQI</sequence>
<name>A0AAV4VMM2_CAEEX</name>
<comment type="caution">
    <text evidence="2">The sequence shown here is derived from an EMBL/GenBank/DDBJ whole genome shotgun (WGS) entry which is preliminary data.</text>
</comment>
<accession>A0AAV4VMM2</accession>